<gene>
    <name evidence="2" type="ORF">MNBD_NITROSPIRAE03-2025</name>
</gene>
<name>A0A3B1DHK7_9ZZZZ</name>
<organism evidence="2">
    <name type="scientific">hydrothermal vent metagenome</name>
    <dbReference type="NCBI Taxonomy" id="652676"/>
    <lineage>
        <taxon>unclassified sequences</taxon>
        <taxon>metagenomes</taxon>
        <taxon>ecological metagenomes</taxon>
    </lineage>
</organism>
<accession>A0A3B1DHK7</accession>
<reference evidence="2" key="1">
    <citation type="submission" date="2018-06" db="EMBL/GenBank/DDBJ databases">
        <authorList>
            <person name="Zhirakovskaya E."/>
        </authorList>
    </citation>
    <scope>NUCLEOTIDE SEQUENCE</scope>
</reference>
<feature type="compositionally biased region" description="Basic and acidic residues" evidence="1">
    <location>
        <begin position="129"/>
        <end position="140"/>
    </location>
</feature>
<proteinExistence type="predicted"/>
<protein>
    <submittedName>
        <fullName evidence="2">Uncharacterized protein</fullName>
    </submittedName>
</protein>
<evidence type="ECO:0000313" key="2">
    <source>
        <dbReference type="EMBL" id="VAX34380.1"/>
    </source>
</evidence>
<dbReference type="AlphaFoldDB" id="A0A3B1DHK7"/>
<sequence>MKRFFFITTLVFALTGALLTTGYAETKTETAGYGHAQMNSKGSMEGQPGHMEHCAMMMKHVMMMKITDMMKRSMEIQKKMLLGPAKSEKKEMVKELDLMIENLDKMMSKMHMMMKNKMEGAAGGYPAGDHQHKKETDAGK</sequence>
<evidence type="ECO:0000256" key="1">
    <source>
        <dbReference type="SAM" id="MobiDB-lite"/>
    </source>
</evidence>
<feature type="region of interest" description="Disordered" evidence="1">
    <location>
        <begin position="121"/>
        <end position="140"/>
    </location>
</feature>
<dbReference type="EMBL" id="UOGI01000308">
    <property type="protein sequence ID" value="VAX34380.1"/>
    <property type="molecule type" value="Genomic_DNA"/>
</dbReference>